<dbReference type="PROSITE" id="PS50949">
    <property type="entry name" value="HTH_GNTR"/>
    <property type="match status" value="1"/>
</dbReference>
<dbReference type="RefSeq" id="WP_207672195.1">
    <property type="nucleotide sequence ID" value="NZ_JAFREM010000004.1"/>
</dbReference>
<keyword evidence="2" id="KW-0238">DNA-binding</keyword>
<evidence type="ECO:0000256" key="2">
    <source>
        <dbReference type="ARBA" id="ARBA00023125"/>
    </source>
</evidence>
<accession>A0ABS3L6M2</accession>
<dbReference type="Pfam" id="PF07702">
    <property type="entry name" value="UTRA"/>
    <property type="match status" value="1"/>
</dbReference>
<name>A0ABS3L6M2_9ENTE</name>
<sequence>MEHSFKNKALYHQLVDVLQERIDSSMVPHDKLPSERELTAQYGVSRTTVRLALQELEATGSIYRRHGKGTFVSDLTKDGADLAGAYSFTEQMKDLGRTPETRILSFEKLEADKYIARHMNLPLGEPLFKLSRLRLADQRPLMVEDSYLPVKLFMSLDEQLLRSKPLYDLFSEDFEQTVRLADEELFASIAQKEDAKLLEIPEGAPVLHLSRSTYNMKNEIIEFTLSVARADHFHYKIRHIRTNKES</sequence>
<dbReference type="InterPro" id="IPR011663">
    <property type="entry name" value="UTRA"/>
</dbReference>
<proteinExistence type="predicted"/>
<dbReference type="SMART" id="SM00345">
    <property type="entry name" value="HTH_GNTR"/>
    <property type="match status" value="1"/>
</dbReference>
<dbReference type="SUPFAM" id="SSF46785">
    <property type="entry name" value="Winged helix' DNA-binding domain"/>
    <property type="match status" value="1"/>
</dbReference>
<dbReference type="SMART" id="SM00866">
    <property type="entry name" value="UTRA"/>
    <property type="match status" value="1"/>
</dbReference>
<protein>
    <submittedName>
        <fullName evidence="5">GntR family transcriptional regulator</fullName>
    </submittedName>
</protein>
<dbReference type="Proteomes" id="UP000664601">
    <property type="component" value="Unassembled WGS sequence"/>
</dbReference>
<dbReference type="InterPro" id="IPR036388">
    <property type="entry name" value="WH-like_DNA-bd_sf"/>
</dbReference>
<keyword evidence="6" id="KW-1185">Reference proteome</keyword>
<gene>
    <name evidence="5" type="ORF">JZO70_03780</name>
</gene>
<evidence type="ECO:0000313" key="6">
    <source>
        <dbReference type="Proteomes" id="UP000664601"/>
    </source>
</evidence>
<dbReference type="EMBL" id="JAFREM010000004">
    <property type="protein sequence ID" value="MBO1305267.1"/>
    <property type="molecule type" value="Genomic_DNA"/>
</dbReference>
<organism evidence="5 6">
    <name type="scientific">Candidatus Enterococcus moelleringii</name>
    <dbReference type="NCBI Taxonomy" id="2815325"/>
    <lineage>
        <taxon>Bacteria</taxon>
        <taxon>Bacillati</taxon>
        <taxon>Bacillota</taxon>
        <taxon>Bacilli</taxon>
        <taxon>Lactobacillales</taxon>
        <taxon>Enterococcaceae</taxon>
        <taxon>Enterococcus</taxon>
    </lineage>
</organism>
<dbReference type="SUPFAM" id="SSF64288">
    <property type="entry name" value="Chorismate lyase-like"/>
    <property type="match status" value="1"/>
</dbReference>
<dbReference type="InterPro" id="IPR050679">
    <property type="entry name" value="Bact_HTH_transcr_reg"/>
</dbReference>
<keyword evidence="3" id="KW-0804">Transcription</keyword>
<dbReference type="PANTHER" id="PTHR44846">
    <property type="entry name" value="MANNOSYL-D-GLYCERATE TRANSPORT/METABOLISM SYSTEM REPRESSOR MNGR-RELATED"/>
    <property type="match status" value="1"/>
</dbReference>
<dbReference type="Pfam" id="PF00392">
    <property type="entry name" value="GntR"/>
    <property type="match status" value="1"/>
</dbReference>
<keyword evidence="1" id="KW-0805">Transcription regulation</keyword>
<dbReference type="InterPro" id="IPR036390">
    <property type="entry name" value="WH_DNA-bd_sf"/>
</dbReference>
<reference evidence="5 6" key="1">
    <citation type="submission" date="2021-03" db="EMBL/GenBank/DDBJ databases">
        <title>Enterococcal diversity collection.</title>
        <authorList>
            <person name="Gilmore M.S."/>
            <person name="Schwartzman J."/>
            <person name="Van Tyne D."/>
            <person name="Martin M."/>
            <person name="Earl A.M."/>
            <person name="Manson A.L."/>
            <person name="Straub T."/>
            <person name="Salamzade R."/>
            <person name="Saavedra J."/>
            <person name="Lebreton F."/>
            <person name="Prichula J."/>
            <person name="Schaufler K."/>
            <person name="Gaca A."/>
            <person name="Sgardioli B."/>
            <person name="Wagenaar J."/>
            <person name="Strong T."/>
        </authorList>
    </citation>
    <scope>NUCLEOTIDE SEQUENCE [LARGE SCALE GENOMIC DNA]</scope>
    <source>
        <strain evidence="5 6">669A</strain>
    </source>
</reference>
<comment type="caution">
    <text evidence="5">The sequence shown here is derived from an EMBL/GenBank/DDBJ whole genome shotgun (WGS) entry which is preliminary data.</text>
</comment>
<feature type="domain" description="HTH gntR-type" evidence="4">
    <location>
        <begin position="8"/>
        <end position="75"/>
    </location>
</feature>
<dbReference type="InterPro" id="IPR000524">
    <property type="entry name" value="Tscrpt_reg_HTH_GntR"/>
</dbReference>
<dbReference type="PRINTS" id="PR00035">
    <property type="entry name" value="HTHGNTR"/>
</dbReference>
<dbReference type="CDD" id="cd07377">
    <property type="entry name" value="WHTH_GntR"/>
    <property type="match status" value="1"/>
</dbReference>
<evidence type="ECO:0000313" key="5">
    <source>
        <dbReference type="EMBL" id="MBO1305267.1"/>
    </source>
</evidence>
<evidence type="ECO:0000256" key="3">
    <source>
        <dbReference type="ARBA" id="ARBA00023163"/>
    </source>
</evidence>
<evidence type="ECO:0000259" key="4">
    <source>
        <dbReference type="PROSITE" id="PS50949"/>
    </source>
</evidence>
<dbReference type="Gene3D" id="1.10.10.10">
    <property type="entry name" value="Winged helix-like DNA-binding domain superfamily/Winged helix DNA-binding domain"/>
    <property type="match status" value="1"/>
</dbReference>
<dbReference type="PANTHER" id="PTHR44846:SF1">
    <property type="entry name" value="MANNOSYL-D-GLYCERATE TRANSPORT_METABOLISM SYSTEM REPRESSOR MNGR-RELATED"/>
    <property type="match status" value="1"/>
</dbReference>
<dbReference type="Gene3D" id="3.40.1410.10">
    <property type="entry name" value="Chorismate lyase-like"/>
    <property type="match status" value="1"/>
</dbReference>
<dbReference type="InterPro" id="IPR028978">
    <property type="entry name" value="Chorismate_lyase_/UTRA_dom_sf"/>
</dbReference>
<evidence type="ECO:0000256" key="1">
    <source>
        <dbReference type="ARBA" id="ARBA00023015"/>
    </source>
</evidence>